<name>A0A1W6B7W4_9GAMM</name>
<dbReference type="KEGG" id="palh:B1H58_14930"/>
<evidence type="ECO:0000313" key="2">
    <source>
        <dbReference type="EMBL" id="ARJ43195.1"/>
    </source>
</evidence>
<keyword evidence="2" id="KW-0560">Oxidoreductase</keyword>
<dbReference type="PROSITE" id="PS51725">
    <property type="entry name" value="ABM"/>
    <property type="match status" value="1"/>
</dbReference>
<dbReference type="STRING" id="1891675.B1H58_14930"/>
<dbReference type="AlphaFoldDB" id="A0A1W6B7W4"/>
<organism evidence="2 3">
    <name type="scientific">Pantoea alhagi</name>
    <dbReference type="NCBI Taxonomy" id="1891675"/>
    <lineage>
        <taxon>Bacteria</taxon>
        <taxon>Pseudomonadati</taxon>
        <taxon>Pseudomonadota</taxon>
        <taxon>Gammaproteobacteria</taxon>
        <taxon>Enterobacterales</taxon>
        <taxon>Erwiniaceae</taxon>
        <taxon>Pantoea</taxon>
    </lineage>
</organism>
<keyword evidence="3" id="KW-1185">Reference proteome</keyword>
<dbReference type="Gene3D" id="3.30.70.100">
    <property type="match status" value="1"/>
</dbReference>
<dbReference type="PANTHER" id="PTHR33336">
    <property type="entry name" value="QUINOL MONOOXYGENASE YGIN-RELATED"/>
    <property type="match status" value="1"/>
</dbReference>
<dbReference type="Proteomes" id="UP000192900">
    <property type="component" value="Chromosome"/>
</dbReference>
<reference evidence="2 3" key="1">
    <citation type="submission" date="2017-02" db="EMBL/GenBank/DDBJ databases">
        <title>Complete genome sequence of the drought resistance-promoting endophyte Pantoea alhagi LTYR-11Z.</title>
        <authorList>
            <person name="Zhang L."/>
        </authorList>
    </citation>
    <scope>NUCLEOTIDE SEQUENCE [LARGE SCALE GENOMIC DNA]</scope>
    <source>
        <strain evidence="2 3">LTYR-11Z</strain>
    </source>
</reference>
<dbReference type="RefSeq" id="WP_085071251.1">
    <property type="nucleotide sequence ID" value="NZ_CP019706.1"/>
</dbReference>
<dbReference type="PANTHER" id="PTHR33336:SF3">
    <property type="entry name" value="ABM DOMAIN-CONTAINING PROTEIN"/>
    <property type="match status" value="1"/>
</dbReference>
<keyword evidence="2" id="KW-0503">Monooxygenase</keyword>
<dbReference type="SUPFAM" id="SSF54909">
    <property type="entry name" value="Dimeric alpha+beta barrel"/>
    <property type="match status" value="1"/>
</dbReference>
<feature type="domain" description="ABM" evidence="1">
    <location>
        <begin position="5"/>
        <end position="95"/>
    </location>
</feature>
<sequence>MSEVIAIVATVIPKAGEAEVVEQALRTVERDVQGEPGCQQYQLHQDLENPQHFVLLERWESEAHLQQHSEAAPFLRLMETIEGRAELQVTKLKVLA</sequence>
<dbReference type="InterPro" id="IPR050744">
    <property type="entry name" value="AI-2_Isomerase_LsrG"/>
</dbReference>
<evidence type="ECO:0000313" key="3">
    <source>
        <dbReference type="Proteomes" id="UP000192900"/>
    </source>
</evidence>
<protein>
    <submittedName>
        <fullName evidence="2">Antibiotic biosynthesis monooxygenase</fullName>
    </submittedName>
</protein>
<dbReference type="InterPro" id="IPR007138">
    <property type="entry name" value="ABM_dom"/>
</dbReference>
<dbReference type="GO" id="GO:0004497">
    <property type="term" value="F:monooxygenase activity"/>
    <property type="evidence" value="ECO:0007669"/>
    <property type="project" value="UniProtKB-KW"/>
</dbReference>
<dbReference type="InterPro" id="IPR011008">
    <property type="entry name" value="Dimeric_a/b-barrel"/>
</dbReference>
<proteinExistence type="predicted"/>
<evidence type="ECO:0000259" key="1">
    <source>
        <dbReference type="PROSITE" id="PS51725"/>
    </source>
</evidence>
<dbReference type="EMBL" id="CP019706">
    <property type="protein sequence ID" value="ARJ43195.1"/>
    <property type="molecule type" value="Genomic_DNA"/>
</dbReference>
<dbReference type="OrthoDB" id="9812192at2"/>
<gene>
    <name evidence="2" type="ORF">B1H58_14930</name>
</gene>
<dbReference type="Pfam" id="PF03992">
    <property type="entry name" value="ABM"/>
    <property type="match status" value="1"/>
</dbReference>
<accession>A0A1W6B7W4</accession>